<gene>
    <name evidence="3" type="ORF">FisN_18Hh129</name>
</gene>
<proteinExistence type="predicted"/>
<organism evidence="3 4">
    <name type="scientific">Fistulifera solaris</name>
    <name type="common">Oleaginous diatom</name>
    <dbReference type="NCBI Taxonomy" id="1519565"/>
    <lineage>
        <taxon>Eukaryota</taxon>
        <taxon>Sar</taxon>
        <taxon>Stramenopiles</taxon>
        <taxon>Ochrophyta</taxon>
        <taxon>Bacillariophyta</taxon>
        <taxon>Bacillariophyceae</taxon>
        <taxon>Bacillariophycidae</taxon>
        <taxon>Naviculales</taxon>
        <taxon>Naviculaceae</taxon>
        <taxon>Fistulifera</taxon>
    </lineage>
</organism>
<evidence type="ECO:0000256" key="1">
    <source>
        <dbReference type="SAM" id="MobiDB-lite"/>
    </source>
</evidence>
<keyword evidence="4" id="KW-1185">Reference proteome</keyword>
<evidence type="ECO:0000313" key="3">
    <source>
        <dbReference type="EMBL" id="GAX17921.1"/>
    </source>
</evidence>
<keyword evidence="2" id="KW-0812">Transmembrane</keyword>
<dbReference type="AlphaFoldDB" id="A0A1Z5JW22"/>
<feature type="compositionally biased region" description="Polar residues" evidence="1">
    <location>
        <begin position="100"/>
        <end position="111"/>
    </location>
</feature>
<dbReference type="Proteomes" id="UP000198406">
    <property type="component" value="Unassembled WGS sequence"/>
</dbReference>
<feature type="region of interest" description="Disordered" evidence="1">
    <location>
        <begin position="92"/>
        <end position="111"/>
    </location>
</feature>
<reference evidence="3 4" key="1">
    <citation type="journal article" date="2015" name="Plant Cell">
        <title>Oil accumulation by the oleaginous diatom Fistulifera solaris as revealed by the genome and transcriptome.</title>
        <authorList>
            <person name="Tanaka T."/>
            <person name="Maeda Y."/>
            <person name="Veluchamy A."/>
            <person name="Tanaka M."/>
            <person name="Abida H."/>
            <person name="Marechal E."/>
            <person name="Bowler C."/>
            <person name="Muto M."/>
            <person name="Sunaga Y."/>
            <person name="Tanaka M."/>
            <person name="Yoshino T."/>
            <person name="Taniguchi T."/>
            <person name="Fukuda Y."/>
            <person name="Nemoto M."/>
            <person name="Matsumoto M."/>
            <person name="Wong P.S."/>
            <person name="Aburatani S."/>
            <person name="Fujibuchi W."/>
        </authorList>
    </citation>
    <scope>NUCLEOTIDE SEQUENCE [LARGE SCALE GENOMIC DNA]</scope>
    <source>
        <strain evidence="3 4">JPCC DA0580</strain>
    </source>
</reference>
<comment type="caution">
    <text evidence="3">The sequence shown here is derived from an EMBL/GenBank/DDBJ whole genome shotgun (WGS) entry which is preliminary data.</text>
</comment>
<feature type="compositionally biased region" description="Basic and acidic residues" evidence="1">
    <location>
        <begin position="8"/>
        <end position="26"/>
    </location>
</feature>
<name>A0A1Z5JW22_FISSO</name>
<dbReference type="InParanoid" id="A0A1Z5JW22"/>
<accession>A0A1Z5JW22</accession>
<feature type="region of interest" description="Disordered" evidence="1">
    <location>
        <begin position="1"/>
        <end position="26"/>
    </location>
</feature>
<protein>
    <submittedName>
        <fullName evidence="3">Uncharacterized protein</fullName>
    </submittedName>
</protein>
<evidence type="ECO:0000313" key="4">
    <source>
        <dbReference type="Proteomes" id="UP000198406"/>
    </source>
</evidence>
<feature type="transmembrane region" description="Helical" evidence="2">
    <location>
        <begin position="39"/>
        <end position="58"/>
    </location>
</feature>
<keyword evidence="2" id="KW-0472">Membrane</keyword>
<sequence length="111" mass="12412">MARSKQTKSSDGKHRKETKEERRIRLEKQEEARQACFKLLPWAGGLVVAAMIAFALYVRSVPPRPVINPASNMATSTSRFDPEFLQAMNRPIPVAKENPSEASDSAETIEL</sequence>
<dbReference type="EMBL" id="BDSP01000123">
    <property type="protein sequence ID" value="GAX17921.1"/>
    <property type="molecule type" value="Genomic_DNA"/>
</dbReference>
<keyword evidence="2" id="KW-1133">Transmembrane helix</keyword>
<evidence type="ECO:0000256" key="2">
    <source>
        <dbReference type="SAM" id="Phobius"/>
    </source>
</evidence>